<sequence length="244" mass="27525">MSHPLLQHSSSHHPSSLPQLSVVLKHSSSPRVYKSGGHEPTSSRIPLRVFVAPCPRYHSTHCQVHSQGVSLPKQVISLSLYIYPIFDPFLRHNYLPVRMKTIMANRVETPTTCTFIRSGDCSKHCFIRRFSQWLWSSWFISPTEPCSALAEPPSCQKDRDSPWPLEGEESNENTDLATYPCKACQSRGVACDLQQPRCAHCLDEQLLCFYVAPLPPLRATRRSKKSRSTHTETALPSREIDASG</sequence>
<dbReference type="AlphaFoldDB" id="A0A5N7BWA8"/>
<dbReference type="OrthoDB" id="4427833at2759"/>
<dbReference type="GO" id="GO:0008270">
    <property type="term" value="F:zinc ion binding"/>
    <property type="evidence" value="ECO:0007669"/>
    <property type="project" value="InterPro"/>
</dbReference>
<feature type="region of interest" description="Disordered" evidence="5">
    <location>
        <begin position="221"/>
        <end position="244"/>
    </location>
</feature>
<reference evidence="7" key="1">
    <citation type="submission" date="2019-04" db="EMBL/GenBank/DDBJ databases">
        <title>Friends and foes A comparative genomics studyof 23 Aspergillus species from section Flavi.</title>
        <authorList>
            <consortium name="DOE Joint Genome Institute"/>
            <person name="Kjaerbolling I."/>
            <person name="Vesth T."/>
            <person name="Frisvad J.C."/>
            <person name="Nybo J.L."/>
            <person name="Theobald S."/>
            <person name="Kildgaard S."/>
            <person name="Isbrandt T."/>
            <person name="Kuo A."/>
            <person name="Sato A."/>
            <person name="Lyhne E.K."/>
            <person name="Kogle M.E."/>
            <person name="Wiebenga A."/>
            <person name="Kun R.S."/>
            <person name="Lubbers R.J."/>
            <person name="Makela M.R."/>
            <person name="Barry K."/>
            <person name="Chovatia M."/>
            <person name="Clum A."/>
            <person name="Daum C."/>
            <person name="Haridas S."/>
            <person name="He G."/>
            <person name="LaButti K."/>
            <person name="Lipzen A."/>
            <person name="Mondo S."/>
            <person name="Riley R."/>
            <person name="Salamov A."/>
            <person name="Simmons B.A."/>
            <person name="Magnuson J.K."/>
            <person name="Henrissat B."/>
            <person name="Mortensen U.H."/>
            <person name="Larsen T.O."/>
            <person name="Devries R.P."/>
            <person name="Grigoriev I.V."/>
            <person name="Machida M."/>
            <person name="Baker S.E."/>
            <person name="Andersen M.R."/>
        </authorList>
    </citation>
    <scope>NUCLEOTIDE SEQUENCE [LARGE SCALE GENOMIC DNA]</scope>
    <source>
        <strain evidence="7">IBT 14317</strain>
    </source>
</reference>
<keyword evidence="2" id="KW-0238">DNA-binding</keyword>
<gene>
    <name evidence="7" type="ORF">BDV23DRAFT_8347</name>
</gene>
<dbReference type="EMBL" id="ML735318">
    <property type="protein sequence ID" value="KAE8386125.1"/>
    <property type="molecule type" value="Genomic_DNA"/>
</dbReference>
<accession>A0A5N7BWA8</accession>
<feature type="domain" description="Zn(2)-C6 fungal-type" evidence="6">
    <location>
        <begin position="180"/>
        <end position="210"/>
    </location>
</feature>
<dbReference type="PROSITE" id="PS50048">
    <property type="entry name" value="ZN2_CY6_FUNGAL_2"/>
    <property type="match status" value="1"/>
</dbReference>
<evidence type="ECO:0000256" key="2">
    <source>
        <dbReference type="ARBA" id="ARBA00023125"/>
    </source>
</evidence>
<organism evidence="7">
    <name type="scientific">Petromyces alliaceus</name>
    <name type="common">Aspergillus alliaceus</name>
    <dbReference type="NCBI Taxonomy" id="209559"/>
    <lineage>
        <taxon>Eukaryota</taxon>
        <taxon>Fungi</taxon>
        <taxon>Dikarya</taxon>
        <taxon>Ascomycota</taxon>
        <taxon>Pezizomycotina</taxon>
        <taxon>Eurotiomycetes</taxon>
        <taxon>Eurotiomycetidae</taxon>
        <taxon>Eurotiales</taxon>
        <taxon>Aspergillaceae</taxon>
        <taxon>Aspergillus</taxon>
        <taxon>Aspergillus subgen. Circumdati</taxon>
    </lineage>
</organism>
<keyword evidence="1" id="KW-0805">Transcription regulation</keyword>
<dbReference type="InterPro" id="IPR036864">
    <property type="entry name" value="Zn2-C6_fun-type_DNA-bd_sf"/>
</dbReference>
<dbReference type="GO" id="GO:0009893">
    <property type="term" value="P:positive regulation of metabolic process"/>
    <property type="evidence" value="ECO:0007669"/>
    <property type="project" value="UniProtKB-ARBA"/>
</dbReference>
<dbReference type="SUPFAM" id="SSF57701">
    <property type="entry name" value="Zn2/Cys6 DNA-binding domain"/>
    <property type="match status" value="1"/>
</dbReference>
<dbReference type="Gene3D" id="4.10.240.10">
    <property type="entry name" value="Zn(2)-C6 fungal-type DNA-binding domain"/>
    <property type="match status" value="1"/>
</dbReference>
<proteinExistence type="predicted"/>
<dbReference type="GO" id="GO:0003677">
    <property type="term" value="F:DNA binding"/>
    <property type="evidence" value="ECO:0007669"/>
    <property type="project" value="UniProtKB-KW"/>
</dbReference>
<evidence type="ECO:0000259" key="6">
    <source>
        <dbReference type="PROSITE" id="PS50048"/>
    </source>
</evidence>
<dbReference type="InterPro" id="IPR001138">
    <property type="entry name" value="Zn2Cys6_DnaBD"/>
</dbReference>
<evidence type="ECO:0000256" key="5">
    <source>
        <dbReference type="SAM" id="MobiDB-lite"/>
    </source>
</evidence>
<dbReference type="GO" id="GO:0000981">
    <property type="term" value="F:DNA-binding transcription factor activity, RNA polymerase II-specific"/>
    <property type="evidence" value="ECO:0007669"/>
    <property type="project" value="InterPro"/>
</dbReference>
<dbReference type="Proteomes" id="UP000326877">
    <property type="component" value="Unassembled WGS sequence"/>
</dbReference>
<evidence type="ECO:0000256" key="3">
    <source>
        <dbReference type="ARBA" id="ARBA00023163"/>
    </source>
</evidence>
<name>A0A5N7BWA8_PETAA</name>
<protein>
    <recommendedName>
        <fullName evidence="6">Zn(2)-C6 fungal-type domain-containing protein</fullName>
    </recommendedName>
</protein>
<keyword evidence="4" id="KW-0539">Nucleus</keyword>
<keyword evidence="3" id="KW-0804">Transcription</keyword>
<evidence type="ECO:0000256" key="1">
    <source>
        <dbReference type="ARBA" id="ARBA00023015"/>
    </source>
</evidence>
<evidence type="ECO:0000256" key="4">
    <source>
        <dbReference type="ARBA" id="ARBA00023242"/>
    </source>
</evidence>
<feature type="region of interest" description="Disordered" evidence="5">
    <location>
        <begin position="150"/>
        <end position="172"/>
    </location>
</feature>
<evidence type="ECO:0000313" key="7">
    <source>
        <dbReference type="EMBL" id="KAE8386125.1"/>
    </source>
</evidence>